<keyword evidence="5 8" id="KW-0418">Kinase</keyword>
<feature type="binding site" evidence="8">
    <location>
        <position position="57"/>
    </location>
    <ligand>
        <name>ATP</name>
        <dbReference type="ChEBI" id="CHEBI:30616"/>
    </ligand>
</feature>
<dbReference type="NCBIfam" id="NF003921">
    <property type="entry name" value="PRK05443.2-2"/>
    <property type="match status" value="1"/>
</dbReference>
<keyword evidence="7 8" id="KW-0460">Magnesium</keyword>
<feature type="binding site" evidence="8">
    <location>
        <position position="423"/>
    </location>
    <ligand>
        <name>Mg(2+)</name>
        <dbReference type="ChEBI" id="CHEBI:18420"/>
    </ligand>
</feature>
<evidence type="ECO:0000256" key="5">
    <source>
        <dbReference type="ARBA" id="ARBA00022777"/>
    </source>
</evidence>
<reference evidence="15 16" key="1">
    <citation type="submission" date="2019-01" db="EMBL/GenBank/DDBJ databases">
        <title>Bacillus sp. M5HDSG1-1, whole genome shotgun sequence.</title>
        <authorList>
            <person name="Tuo L."/>
        </authorList>
    </citation>
    <scope>NUCLEOTIDE SEQUENCE [LARGE SCALE GENOMIC DNA]</scope>
    <source>
        <strain evidence="15 16">M5HDSG1-1</strain>
    </source>
</reference>
<evidence type="ECO:0000259" key="14">
    <source>
        <dbReference type="Pfam" id="PF17941"/>
    </source>
</evidence>
<dbReference type="Gene3D" id="3.30.1840.10">
    <property type="entry name" value="Polyphosphate kinase middle domain"/>
    <property type="match status" value="1"/>
</dbReference>
<dbReference type="PANTHER" id="PTHR30218">
    <property type="entry name" value="POLYPHOSPHATE KINASE"/>
    <property type="match status" value="1"/>
</dbReference>
<dbReference type="AlphaFoldDB" id="A0A3S2TT21"/>
<keyword evidence="6 8" id="KW-0067">ATP-binding</keyword>
<evidence type="ECO:0000256" key="10">
    <source>
        <dbReference type="SAM" id="Coils"/>
    </source>
</evidence>
<feature type="domain" description="Polyphosphate kinase C-terminal" evidence="14">
    <location>
        <begin position="350"/>
        <end position="514"/>
    </location>
</feature>
<dbReference type="CDD" id="cd09165">
    <property type="entry name" value="PLDc_PaPPK1_C1_like"/>
    <property type="match status" value="1"/>
</dbReference>
<evidence type="ECO:0000313" key="15">
    <source>
        <dbReference type="EMBL" id="RVT60319.1"/>
    </source>
</evidence>
<dbReference type="InterPro" id="IPR041108">
    <property type="entry name" value="PP_kinase_C_1"/>
</dbReference>
<evidence type="ECO:0000313" key="16">
    <source>
        <dbReference type="Proteomes" id="UP000288024"/>
    </source>
</evidence>
<dbReference type="InterPro" id="IPR025200">
    <property type="entry name" value="PPK_C_dom2"/>
</dbReference>
<comment type="catalytic activity">
    <reaction evidence="8 9">
        <text>[phosphate](n) + ATP = [phosphate](n+1) + ADP</text>
        <dbReference type="Rhea" id="RHEA:19573"/>
        <dbReference type="Rhea" id="RHEA-COMP:9859"/>
        <dbReference type="Rhea" id="RHEA-COMP:14280"/>
        <dbReference type="ChEBI" id="CHEBI:16838"/>
        <dbReference type="ChEBI" id="CHEBI:30616"/>
        <dbReference type="ChEBI" id="CHEBI:456216"/>
        <dbReference type="EC" id="2.7.4.1"/>
    </reaction>
</comment>
<dbReference type="InterPro" id="IPR003414">
    <property type="entry name" value="PP_kinase"/>
</dbReference>
<evidence type="ECO:0000256" key="4">
    <source>
        <dbReference type="ARBA" id="ARBA00022741"/>
    </source>
</evidence>
<dbReference type="NCBIfam" id="NF003917">
    <property type="entry name" value="PRK05443.1-1"/>
    <property type="match status" value="1"/>
</dbReference>
<evidence type="ECO:0000256" key="3">
    <source>
        <dbReference type="ARBA" id="ARBA00022723"/>
    </source>
</evidence>
<evidence type="ECO:0000256" key="6">
    <source>
        <dbReference type="ARBA" id="ARBA00022840"/>
    </source>
</evidence>
<evidence type="ECO:0000256" key="7">
    <source>
        <dbReference type="ARBA" id="ARBA00022842"/>
    </source>
</evidence>
<dbReference type="Pfam" id="PF13090">
    <property type="entry name" value="PP_kinase_C"/>
    <property type="match status" value="1"/>
</dbReference>
<dbReference type="NCBIfam" id="NF003918">
    <property type="entry name" value="PRK05443.1-2"/>
    <property type="match status" value="1"/>
</dbReference>
<dbReference type="SUPFAM" id="SSF56024">
    <property type="entry name" value="Phospholipase D/nuclease"/>
    <property type="match status" value="2"/>
</dbReference>
<feature type="active site" description="Phosphohistidine intermediate" evidence="8">
    <location>
        <position position="453"/>
    </location>
</feature>
<dbReference type="InterPro" id="IPR025198">
    <property type="entry name" value="PPK_N_dom"/>
</dbReference>
<dbReference type="NCBIfam" id="TIGR03705">
    <property type="entry name" value="poly_P_kin"/>
    <property type="match status" value="1"/>
</dbReference>
<dbReference type="HAMAP" id="MF_00347">
    <property type="entry name" value="Polyphosphate_kinase"/>
    <property type="match status" value="1"/>
</dbReference>
<dbReference type="EMBL" id="RZTZ01000007">
    <property type="protein sequence ID" value="RVT60319.1"/>
    <property type="molecule type" value="Genomic_DNA"/>
</dbReference>
<feature type="domain" description="Polyphosphate kinase N-terminal" evidence="12">
    <location>
        <begin position="19"/>
        <end position="124"/>
    </location>
</feature>
<evidence type="ECO:0000256" key="1">
    <source>
        <dbReference type="ARBA" id="ARBA00022553"/>
    </source>
</evidence>
<dbReference type="GO" id="GO:0009358">
    <property type="term" value="C:polyphosphate kinase complex"/>
    <property type="evidence" value="ECO:0007669"/>
    <property type="project" value="InterPro"/>
</dbReference>
<feature type="binding site" evidence="8">
    <location>
        <position position="610"/>
    </location>
    <ligand>
        <name>ATP</name>
        <dbReference type="ChEBI" id="CHEBI:30616"/>
    </ligand>
</feature>
<comment type="PTM">
    <text evidence="8 9">An intermediate of this reaction is the autophosphorylated ppk in which a phosphate is covalently linked to a histidine residue through a N-P bond.</text>
</comment>
<evidence type="ECO:0000259" key="12">
    <source>
        <dbReference type="Pfam" id="PF13089"/>
    </source>
</evidence>
<feature type="domain" description="Polyphosphate kinase C-terminal" evidence="13">
    <location>
        <begin position="521"/>
        <end position="693"/>
    </location>
</feature>
<name>A0A3S2TT21_9BACI</name>
<comment type="cofactor">
    <cofactor evidence="8">
        <name>Mg(2+)</name>
        <dbReference type="ChEBI" id="CHEBI:18420"/>
    </cofactor>
</comment>
<comment type="function">
    <text evidence="8 9">Catalyzes the reversible transfer of the terminal phosphate of ATP to form a long-chain polyphosphate (polyP).</text>
</comment>
<dbReference type="Pfam" id="PF17941">
    <property type="entry name" value="PP_kinase_C_1"/>
    <property type="match status" value="1"/>
</dbReference>
<comment type="similarity">
    <text evidence="8 9">Belongs to the polyphosphate kinase 1 (PPK1) family.</text>
</comment>
<dbReference type="Pfam" id="PF13089">
    <property type="entry name" value="PP_kinase_N"/>
    <property type="match status" value="1"/>
</dbReference>
<keyword evidence="10" id="KW-0175">Coiled coil</keyword>
<feature type="binding site" evidence="8">
    <location>
        <position position="486"/>
    </location>
    <ligand>
        <name>ATP</name>
        <dbReference type="ChEBI" id="CHEBI:30616"/>
    </ligand>
</feature>
<dbReference type="Proteomes" id="UP000288024">
    <property type="component" value="Unassembled WGS sequence"/>
</dbReference>
<dbReference type="GO" id="GO:0008976">
    <property type="term" value="F:polyphosphate kinase activity"/>
    <property type="evidence" value="ECO:0007669"/>
    <property type="project" value="UniProtKB-UniRule"/>
</dbReference>
<dbReference type="InterPro" id="IPR036832">
    <property type="entry name" value="PPK_N_dom_sf"/>
</dbReference>
<sequence>MQTHQENWNTVNLDNPSYYNNRELSWLDFNSRVLEEAVDDQNALLERYKFLSIFSSNLDEFFMVRVAGLLDQVKAGFNKPENKAGLTPKEQLSAISEKARLLVKSQDKIYSDLSSILEEEGVRIISIDEVSSKEMSILENFFDEQVYPVLTPMAIDAYRPFPMLLNKSLNLAVVIEEKSSEKRKELDLDGNLVIVQVPAVIGRLVEIQQKGQERKFVLLEEVISRFIEKLFTGFKVKSVTSFRITRNADLTIHEDEAEDLLQEIEEELKKRKRGAAVRLEYQQQHSSQEVIDYLRQVLEIHSKDVFDVQAPLDLTFLFSFCKKIEATHEHIAARTFIPQPPIDLEGEGTIFEKIAKQDVLLHHPYESFEPVVEFMSRAADDENVLAIKQTLYRVSGDSPIIESLKRAAENGKQVTVLVELKARFDEENNVQWARELEQAGCHVIYGMTHLKTHSKITLVIRREKGRVQSYVHLGTGNYNDATARIYTDMGLLTCNEKIGTDAINFFNYLSGYMERPSYEHLSVSPFGIRNTFIELIDKEMDFHKKHQNGRIIAKMNSLTDKIIIKKLYEASIAGVKIDLIIRGVCCLKPGIKGVSENIRVRSIVGAFLEHTRIFYFHQNGAEDVSLSSADWMTRNMENRVEILFPILEKHIKDRIHDCLLLMLKDNCKAREQDSNGRYRYVQRNDNHKQINSQKIFCEEAIQYRTKLMTANLSSVKKSKIFNFTEFSLFRLKGFVPIFKK</sequence>
<organism evidence="15 16">
    <name type="scientific">Niallia taxi</name>
    <dbReference type="NCBI Taxonomy" id="2499688"/>
    <lineage>
        <taxon>Bacteria</taxon>
        <taxon>Bacillati</taxon>
        <taxon>Bacillota</taxon>
        <taxon>Bacilli</taxon>
        <taxon>Bacillales</taxon>
        <taxon>Bacillaceae</taxon>
        <taxon>Niallia</taxon>
    </lineage>
</organism>
<dbReference type="Gene3D" id="3.30.870.10">
    <property type="entry name" value="Endonuclease Chain A"/>
    <property type="match status" value="2"/>
</dbReference>
<dbReference type="RefSeq" id="WP_127739572.1">
    <property type="nucleotide sequence ID" value="NZ_JAMAVA010000001.1"/>
</dbReference>
<feature type="binding site" evidence="8">
    <location>
        <position position="393"/>
    </location>
    <ligand>
        <name>Mg(2+)</name>
        <dbReference type="ChEBI" id="CHEBI:18420"/>
    </ligand>
</feature>
<dbReference type="SUPFAM" id="SSF140356">
    <property type="entry name" value="PPK N-terminal domain-like"/>
    <property type="match status" value="1"/>
</dbReference>
<comment type="caution">
    <text evidence="15">The sequence shown here is derived from an EMBL/GenBank/DDBJ whole genome shotgun (WGS) entry which is preliminary data.</text>
</comment>
<accession>A0A3S2TT21</accession>
<dbReference type="GO" id="GO:0046872">
    <property type="term" value="F:metal ion binding"/>
    <property type="evidence" value="ECO:0007669"/>
    <property type="project" value="UniProtKB-KW"/>
</dbReference>
<feature type="binding site" evidence="8">
    <location>
        <position position="582"/>
    </location>
    <ligand>
        <name>ATP</name>
        <dbReference type="ChEBI" id="CHEBI:30616"/>
    </ligand>
</feature>
<dbReference type="PANTHER" id="PTHR30218:SF0">
    <property type="entry name" value="POLYPHOSPHATE KINASE"/>
    <property type="match status" value="1"/>
</dbReference>
<proteinExistence type="inferred from homology"/>
<keyword evidence="1 8" id="KW-0597">Phosphoprotein</keyword>
<dbReference type="InterPro" id="IPR036830">
    <property type="entry name" value="PP_kinase_middle_dom_sf"/>
</dbReference>
<evidence type="ECO:0000259" key="11">
    <source>
        <dbReference type="Pfam" id="PF02503"/>
    </source>
</evidence>
<protein>
    <recommendedName>
        <fullName evidence="8 9">Polyphosphate kinase</fullName>
        <ecNumber evidence="8 9">2.7.4.1</ecNumber>
    </recommendedName>
    <alternativeName>
        <fullName evidence="8">ATP-polyphosphate phosphotransferase</fullName>
    </alternativeName>
    <alternativeName>
        <fullName evidence="8">Polyphosphoric acid kinase</fullName>
    </alternativeName>
</protein>
<evidence type="ECO:0000256" key="9">
    <source>
        <dbReference type="RuleBase" id="RU003800"/>
    </source>
</evidence>
<feature type="domain" description="Polyphosphate kinase middle" evidence="11">
    <location>
        <begin position="135"/>
        <end position="320"/>
    </location>
</feature>
<evidence type="ECO:0000256" key="2">
    <source>
        <dbReference type="ARBA" id="ARBA00022679"/>
    </source>
</evidence>
<evidence type="ECO:0000256" key="8">
    <source>
        <dbReference type="HAMAP-Rule" id="MF_00347"/>
    </source>
</evidence>
<feature type="coiled-coil region" evidence="10">
    <location>
        <begin position="247"/>
        <end position="274"/>
    </location>
</feature>
<keyword evidence="2 8" id="KW-0808">Transferase</keyword>
<dbReference type="NCBIfam" id="NF003920">
    <property type="entry name" value="PRK05443.2-1"/>
    <property type="match status" value="1"/>
</dbReference>
<dbReference type="Pfam" id="PF02503">
    <property type="entry name" value="PP_kinase"/>
    <property type="match status" value="1"/>
</dbReference>
<dbReference type="GO" id="GO:0006799">
    <property type="term" value="P:polyphosphate biosynthetic process"/>
    <property type="evidence" value="ECO:0007669"/>
    <property type="project" value="UniProtKB-UniRule"/>
</dbReference>
<evidence type="ECO:0000259" key="13">
    <source>
        <dbReference type="Pfam" id="PF13090"/>
    </source>
</evidence>
<dbReference type="Gene3D" id="1.20.58.310">
    <property type="entry name" value="Polyphosphate kinase N-terminal domain"/>
    <property type="match status" value="1"/>
</dbReference>
<dbReference type="GO" id="GO:0005524">
    <property type="term" value="F:ATP binding"/>
    <property type="evidence" value="ECO:0007669"/>
    <property type="project" value="UniProtKB-KW"/>
</dbReference>
<keyword evidence="16" id="KW-1185">Reference proteome</keyword>
<keyword evidence="3 8" id="KW-0479">Metal-binding</keyword>
<keyword evidence="4 8" id="KW-0547">Nucleotide-binding</keyword>
<gene>
    <name evidence="8" type="primary">ppk</name>
    <name evidence="15" type="ORF">EM808_17955</name>
</gene>
<dbReference type="CDD" id="cd09168">
    <property type="entry name" value="PLDc_PaPPK1_C2_like"/>
    <property type="match status" value="1"/>
</dbReference>
<dbReference type="PIRSF" id="PIRSF015589">
    <property type="entry name" value="PP_kinase"/>
    <property type="match status" value="1"/>
</dbReference>
<dbReference type="FunFam" id="3.30.870.10:FF:000001">
    <property type="entry name" value="Polyphosphate kinase"/>
    <property type="match status" value="1"/>
</dbReference>
<dbReference type="SUPFAM" id="SSF143724">
    <property type="entry name" value="PHP14-like"/>
    <property type="match status" value="1"/>
</dbReference>
<dbReference type="EC" id="2.7.4.1" evidence="8 9"/>
<dbReference type="InterPro" id="IPR024953">
    <property type="entry name" value="PP_kinase_middle"/>
</dbReference>